<proteinExistence type="predicted"/>
<gene>
    <name evidence="1" type="ORF">EOJ36_03930</name>
</gene>
<sequence>MLFLKQLKPVKKSTYNMNYSRRLLLKQMSISLAAMSLPNWAHGWRSENFQGSSQLISALVEAILPETDIPGGKSVGADKFIERMVKDCFDTKTQEAFMQGLASFDEQCKRLFKTGFEKLPEAGQIDFLKNIEARGSSEDKMVLQILKKLTIQAYINSEYFLTKHRNYTIAPGFYHGCTPINS</sequence>
<dbReference type="InterPro" id="IPR027056">
    <property type="entry name" value="Gluconate_2DH_su3"/>
</dbReference>
<accession>A0A437PTJ9</accession>
<dbReference type="OrthoDB" id="6385145at2"/>
<dbReference type="EMBL" id="SACY01000002">
    <property type="protein sequence ID" value="RVU25576.1"/>
    <property type="molecule type" value="Genomic_DNA"/>
</dbReference>
<dbReference type="AlphaFoldDB" id="A0A437PTJ9"/>
<dbReference type="Pfam" id="PF13618">
    <property type="entry name" value="Gluconate_2-dh3"/>
    <property type="match status" value="1"/>
</dbReference>
<reference evidence="1 2" key="1">
    <citation type="submission" date="2019-01" db="EMBL/GenBank/DDBJ databases">
        <authorList>
            <person name="Chen W.-M."/>
        </authorList>
    </citation>
    <scope>NUCLEOTIDE SEQUENCE [LARGE SCALE GENOMIC DNA]</scope>
    <source>
        <strain evidence="1 2">FSY-15</strain>
    </source>
</reference>
<organism evidence="1 2">
    <name type="scientific">Sandaracinomonas limnophila</name>
    <dbReference type="NCBI Taxonomy" id="1862386"/>
    <lineage>
        <taxon>Bacteria</taxon>
        <taxon>Pseudomonadati</taxon>
        <taxon>Bacteroidota</taxon>
        <taxon>Cytophagia</taxon>
        <taxon>Cytophagales</taxon>
        <taxon>Flectobacillaceae</taxon>
        <taxon>Sandaracinomonas</taxon>
    </lineage>
</organism>
<evidence type="ECO:0000313" key="1">
    <source>
        <dbReference type="EMBL" id="RVU25576.1"/>
    </source>
</evidence>
<comment type="caution">
    <text evidence="1">The sequence shown here is derived from an EMBL/GenBank/DDBJ whole genome shotgun (WGS) entry which is preliminary data.</text>
</comment>
<dbReference type="Proteomes" id="UP000282832">
    <property type="component" value="Unassembled WGS sequence"/>
</dbReference>
<evidence type="ECO:0000313" key="2">
    <source>
        <dbReference type="Proteomes" id="UP000282832"/>
    </source>
</evidence>
<protein>
    <submittedName>
        <fullName evidence="1">Gluconate 2-dehydrogenase subunit 3 family protein</fullName>
    </submittedName>
</protein>
<keyword evidence="2" id="KW-1185">Reference proteome</keyword>
<name>A0A437PTJ9_9BACT</name>